<keyword evidence="9" id="KW-0560">Oxidoreductase</keyword>
<evidence type="ECO:0000256" key="12">
    <source>
        <dbReference type="ARBA" id="ARBA00049401"/>
    </source>
</evidence>
<sequence length="343" mass="37138">MREWMKVLSLTKPVIQAPMAGGLVTPVLAAAVSNEGALGSLASGYLSPDMLEKQIIEMQQLTDRVFQVNVFVPESRKEPDEDIVQTWKNKIPFSEQAPSFSSEKEEWDDFHKKVNIILKHNVKACSFTFGIPPDESIQALKKNGCCLIGTATTPQEAVLLEECGMDIIVVQGSEAGGHRGSFLPVSGESTLGLMSLIPQAADAVSVPVIAAGGIADRRGVQAAHCLGAQGVQIGTPFLMCRESEVSEAYRRELKKAQGTDTRLTALFSGKPARGIVNQWMKEQQAEEANALPYPLQNTLTKPMRKHAAKEKDSGYMSLWAGQSVGMLNGPADVKTLLAELCRT</sequence>
<evidence type="ECO:0000313" key="13">
    <source>
        <dbReference type="EMBL" id="MCY8121206.1"/>
    </source>
</evidence>
<evidence type="ECO:0000256" key="2">
    <source>
        <dbReference type="ARBA" id="ARBA00003535"/>
    </source>
</evidence>
<evidence type="ECO:0000313" key="14">
    <source>
        <dbReference type="Proteomes" id="UP001070352"/>
    </source>
</evidence>
<dbReference type="FunFam" id="3.20.20.70:FF:000154">
    <property type="entry name" value="Probable nitronate monooxygenase"/>
    <property type="match status" value="1"/>
</dbReference>
<dbReference type="InterPro" id="IPR013785">
    <property type="entry name" value="Aldolase_TIM"/>
</dbReference>
<organism evidence="13 14">
    <name type="scientific">Bacillus spizizenii</name>
    <name type="common">Bacillus subtilis subsp. spizizenii</name>
    <dbReference type="NCBI Taxonomy" id="96241"/>
    <lineage>
        <taxon>Bacteria</taxon>
        <taxon>Bacillati</taxon>
        <taxon>Bacillota</taxon>
        <taxon>Bacilli</taxon>
        <taxon>Bacillales</taxon>
        <taxon>Bacillaceae</taxon>
        <taxon>Bacillus</taxon>
    </lineage>
</organism>
<dbReference type="InterPro" id="IPR004136">
    <property type="entry name" value="NMO"/>
</dbReference>
<keyword evidence="5" id="KW-0216">Detoxification</keyword>
<dbReference type="GO" id="GO:0009636">
    <property type="term" value="P:response to toxic substance"/>
    <property type="evidence" value="ECO:0007669"/>
    <property type="project" value="UniProtKB-KW"/>
</dbReference>
<evidence type="ECO:0000256" key="11">
    <source>
        <dbReference type="ARBA" id="ARBA00031155"/>
    </source>
</evidence>
<comment type="cofactor">
    <cofactor evidence="1">
        <name>FMN</name>
        <dbReference type="ChEBI" id="CHEBI:58210"/>
    </cofactor>
</comment>
<reference evidence="13" key="1">
    <citation type="submission" date="2022-02" db="EMBL/GenBank/DDBJ databases">
        <title>Crop Bioprotection Bacillus Genome Sequencing.</title>
        <authorList>
            <person name="Dunlap C."/>
        </authorList>
    </citation>
    <scope>NUCLEOTIDE SEQUENCE</scope>
    <source>
        <strain evidence="13">M18B4</strain>
    </source>
</reference>
<dbReference type="EMBL" id="JALANJ010000015">
    <property type="protein sequence ID" value="MCY8121206.1"/>
    <property type="molecule type" value="Genomic_DNA"/>
</dbReference>
<dbReference type="PANTHER" id="PTHR42747">
    <property type="entry name" value="NITRONATE MONOOXYGENASE-RELATED"/>
    <property type="match status" value="1"/>
</dbReference>
<protein>
    <recommendedName>
        <fullName evidence="4">Probable nitronate monooxygenase</fullName>
    </recommendedName>
    <alternativeName>
        <fullName evidence="11">Propionate 3-nitronate monooxygenase</fullName>
    </alternativeName>
</protein>
<dbReference type="GO" id="GO:0018580">
    <property type="term" value="F:nitronate monooxygenase activity"/>
    <property type="evidence" value="ECO:0007669"/>
    <property type="project" value="InterPro"/>
</dbReference>
<evidence type="ECO:0000256" key="1">
    <source>
        <dbReference type="ARBA" id="ARBA00001917"/>
    </source>
</evidence>
<evidence type="ECO:0000256" key="6">
    <source>
        <dbReference type="ARBA" id="ARBA00022630"/>
    </source>
</evidence>
<dbReference type="AlphaFoldDB" id="A0A9Q4DRJ4"/>
<dbReference type="CDD" id="cd04730">
    <property type="entry name" value="NPD_like"/>
    <property type="match status" value="1"/>
</dbReference>
<gene>
    <name evidence="13" type="ORF">MOC45_11430</name>
</gene>
<name>A0A9Q4DRJ4_BACSC</name>
<dbReference type="PANTHER" id="PTHR42747:SF3">
    <property type="entry name" value="NITRONATE MONOOXYGENASE-RELATED"/>
    <property type="match status" value="1"/>
</dbReference>
<evidence type="ECO:0000256" key="8">
    <source>
        <dbReference type="ARBA" id="ARBA00022741"/>
    </source>
</evidence>
<evidence type="ECO:0000256" key="7">
    <source>
        <dbReference type="ARBA" id="ARBA00022643"/>
    </source>
</evidence>
<evidence type="ECO:0000256" key="4">
    <source>
        <dbReference type="ARBA" id="ARBA00013457"/>
    </source>
</evidence>
<evidence type="ECO:0000256" key="10">
    <source>
        <dbReference type="ARBA" id="ARBA00023033"/>
    </source>
</evidence>
<dbReference type="SUPFAM" id="SSF51412">
    <property type="entry name" value="Inosine monophosphate dehydrogenase (IMPDH)"/>
    <property type="match status" value="1"/>
</dbReference>
<accession>A0A9Q4DRJ4</accession>
<dbReference type="GO" id="GO:0000166">
    <property type="term" value="F:nucleotide binding"/>
    <property type="evidence" value="ECO:0007669"/>
    <property type="project" value="UniProtKB-KW"/>
</dbReference>
<comment type="function">
    <text evidence="2">Nitronate monooxygenase that uses molecular oxygen to catalyze the oxidative denitrification of alkyl nitronates. Acts on propionate 3-nitronate (P3N), the presumed physiological substrate. Probably functions in the detoxification of P3N, a metabolic poison produced by plants and fungi as a defense mechanism.</text>
</comment>
<comment type="catalytic activity">
    <reaction evidence="12">
        <text>3 propionate 3-nitronate + 3 O2 + H2O = 3 3-oxopropanoate + 2 nitrate + nitrite + H2O2 + 3 H(+)</text>
        <dbReference type="Rhea" id="RHEA:57332"/>
        <dbReference type="ChEBI" id="CHEBI:15377"/>
        <dbReference type="ChEBI" id="CHEBI:15378"/>
        <dbReference type="ChEBI" id="CHEBI:15379"/>
        <dbReference type="ChEBI" id="CHEBI:16240"/>
        <dbReference type="ChEBI" id="CHEBI:16301"/>
        <dbReference type="ChEBI" id="CHEBI:17632"/>
        <dbReference type="ChEBI" id="CHEBI:33190"/>
        <dbReference type="ChEBI" id="CHEBI:136067"/>
    </reaction>
</comment>
<comment type="similarity">
    <text evidence="3">Belongs to the nitronate monooxygenase family. NMO class I subfamily.</text>
</comment>
<evidence type="ECO:0000256" key="9">
    <source>
        <dbReference type="ARBA" id="ARBA00023002"/>
    </source>
</evidence>
<comment type="caution">
    <text evidence="13">The sequence shown here is derived from an EMBL/GenBank/DDBJ whole genome shotgun (WGS) entry which is preliminary data.</text>
</comment>
<dbReference type="Proteomes" id="UP001070352">
    <property type="component" value="Unassembled WGS sequence"/>
</dbReference>
<evidence type="ECO:0000256" key="3">
    <source>
        <dbReference type="ARBA" id="ARBA00009881"/>
    </source>
</evidence>
<dbReference type="Pfam" id="PF03060">
    <property type="entry name" value="NMO"/>
    <property type="match status" value="1"/>
</dbReference>
<keyword evidence="6" id="KW-0285">Flavoprotein</keyword>
<keyword evidence="8" id="KW-0547">Nucleotide-binding</keyword>
<keyword evidence="10 13" id="KW-0503">Monooxygenase</keyword>
<evidence type="ECO:0000256" key="5">
    <source>
        <dbReference type="ARBA" id="ARBA00022575"/>
    </source>
</evidence>
<proteinExistence type="inferred from homology"/>
<keyword evidence="7" id="KW-0288">FMN</keyword>
<dbReference type="Gene3D" id="3.20.20.70">
    <property type="entry name" value="Aldolase class I"/>
    <property type="match status" value="1"/>
</dbReference>